<dbReference type="PRINTS" id="PR00367">
    <property type="entry name" value="ETHRSPELEMNT"/>
</dbReference>
<protein>
    <recommendedName>
        <fullName evidence="9">AP2/ERF domain-containing protein</fullName>
    </recommendedName>
</protein>
<keyword evidence="3" id="KW-0238">DNA-binding</keyword>
<feature type="compositionally biased region" description="Basic and acidic residues" evidence="8">
    <location>
        <begin position="113"/>
        <end position="124"/>
    </location>
</feature>
<dbReference type="SUPFAM" id="SSF54171">
    <property type="entry name" value="DNA-binding domain"/>
    <property type="match status" value="1"/>
</dbReference>
<dbReference type="GO" id="GO:0003677">
    <property type="term" value="F:DNA binding"/>
    <property type="evidence" value="ECO:0007669"/>
    <property type="project" value="UniProtKB-KW"/>
</dbReference>
<dbReference type="PROSITE" id="PS51032">
    <property type="entry name" value="AP2_ERF"/>
    <property type="match status" value="1"/>
</dbReference>
<comment type="similarity">
    <text evidence="7">Belongs to the AP2/ERF transcription factor family. ERF subfamily.</text>
</comment>
<dbReference type="Proteomes" id="UP000017836">
    <property type="component" value="Unassembled WGS sequence"/>
</dbReference>
<dbReference type="InterPro" id="IPR036955">
    <property type="entry name" value="AP2/ERF_dom_sf"/>
</dbReference>
<evidence type="ECO:0000313" key="10">
    <source>
        <dbReference type="EMBL" id="ERM98155.1"/>
    </source>
</evidence>
<evidence type="ECO:0000259" key="9">
    <source>
        <dbReference type="PROSITE" id="PS51032"/>
    </source>
</evidence>
<sequence length="205" mass="22090">MNPSNLPESTSGSGTAKSGRHPIYRGVRQRKGGKWVSEIREPGKSTRIWLGTFATPEMAAIAYDVAALALKGKHGTIFNFPDSVPDLPFPASNSPFDIRVVAASTAEAVSLSRKSDSKLQKTDSRTTAQTTSSDPKVTGDSSKNPTFGVLGNSDMTEFMDEELIFDMPNLLVNMAEGMMLSPPRLDEGEGGGCGDDNLWNYKEEP</sequence>
<dbReference type="GO" id="GO:0003700">
    <property type="term" value="F:DNA-binding transcription factor activity"/>
    <property type="evidence" value="ECO:0007669"/>
    <property type="project" value="InterPro"/>
</dbReference>
<feature type="compositionally biased region" description="Polar residues" evidence="8">
    <location>
        <begin position="1"/>
        <end position="16"/>
    </location>
</feature>
<dbReference type="PANTHER" id="PTHR31839:SF85">
    <property type="entry name" value="AP2_ERF DOMAIN-CONTAINING PROTEIN"/>
    <property type="match status" value="1"/>
</dbReference>
<evidence type="ECO:0000313" key="11">
    <source>
        <dbReference type="Proteomes" id="UP000017836"/>
    </source>
</evidence>
<dbReference type="Gramene" id="ERM98155">
    <property type="protein sequence ID" value="ERM98155"/>
    <property type="gene ID" value="AMTR_s00095p00094910"/>
</dbReference>
<keyword evidence="6" id="KW-0539">Nucleus</keyword>
<evidence type="ECO:0000256" key="8">
    <source>
        <dbReference type="SAM" id="MobiDB-lite"/>
    </source>
</evidence>
<evidence type="ECO:0000256" key="6">
    <source>
        <dbReference type="ARBA" id="ARBA00023242"/>
    </source>
</evidence>
<dbReference type="AlphaFoldDB" id="W1NT59"/>
<organism evidence="10 11">
    <name type="scientific">Amborella trichopoda</name>
    <dbReference type="NCBI Taxonomy" id="13333"/>
    <lineage>
        <taxon>Eukaryota</taxon>
        <taxon>Viridiplantae</taxon>
        <taxon>Streptophyta</taxon>
        <taxon>Embryophyta</taxon>
        <taxon>Tracheophyta</taxon>
        <taxon>Spermatophyta</taxon>
        <taxon>Magnoliopsida</taxon>
        <taxon>Amborellales</taxon>
        <taxon>Amborellaceae</taxon>
        <taxon>Amborella</taxon>
    </lineage>
</organism>
<evidence type="ECO:0000256" key="2">
    <source>
        <dbReference type="ARBA" id="ARBA00023015"/>
    </source>
</evidence>
<dbReference type="InterPro" id="IPR045277">
    <property type="entry name" value="DRE1A-I"/>
</dbReference>
<evidence type="ECO:0000256" key="7">
    <source>
        <dbReference type="ARBA" id="ARBA00024343"/>
    </source>
</evidence>
<feature type="region of interest" description="Disordered" evidence="8">
    <location>
        <begin position="1"/>
        <end position="25"/>
    </location>
</feature>
<keyword evidence="11" id="KW-1185">Reference proteome</keyword>
<evidence type="ECO:0000256" key="5">
    <source>
        <dbReference type="ARBA" id="ARBA00023163"/>
    </source>
</evidence>
<dbReference type="Gene3D" id="3.30.730.10">
    <property type="entry name" value="AP2/ERF domain"/>
    <property type="match status" value="1"/>
</dbReference>
<accession>W1NT59</accession>
<feature type="domain" description="AP2/ERF" evidence="9">
    <location>
        <begin position="23"/>
        <end position="81"/>
    </location>
</feature>
<dbReference type="Pfam" id="PF00847">
    <property type="entry name" value="AP2"/>
    <property type="match status" value="1"/>
</dbReference>
<keyword evidence="5" id="KW-0804">Transcription</keyword>
<dbReference type="CDD" id="cd00018">
    <property type="entry name" value="AP2"/>
    <property type="match status" value="1"/>
</dbReference>
<dbReference type="InterPro" id="IPR001471">
    <property type="entry name" value="AP2/ERF_dom"/>
</dbReference>
<proteinExistence type="inferred from homology"/>
<dbReference type="HOGENOM" id="CLU_063331_1_1_1"/>
<dbReference type="InterPro" id="IPR016177">
    <property type="entry name" value="DNA-bd_dom_sf"/>
</dbReference>
<feature type="region of interest" description="Disordered" evidence="8">
    <location>
        <begin position="182"/>
        <end position="205"/>
    </location>
</feature>
<dbReference type="SMART" id="SM00380">
    <property type="entry name" value="AP2"/>
    <property type="match status" value="1"/>
</dbReference>
<feature type="compositionally biased region" description="Polar residues" evidence="8">
    <location>
        <begin position="125"/>
        <end position="145"/>
    </location>
</feature>
<reference evidence="11" key="1">
    <citation type="journal article" date="2013" name="Science">
        <title>The Amborella genome and the evolution of flowering plants.</title>
        <authorList>
            <consortium name="Amborella Genome Project"/>
        </authorList>
    </citation>
    <scope>NUCLEOTIDE SEQUENCE [LARGE SCALE GENOMIC DNA]</scope>
</reference>
<gene>
    <name evidence="10" type="ORF">AMTR_s00095p00094910</name>
</gene>
<evidence type="ECO:0000256" key="4">
    <source>
        <dbReference type="ARBA" id="ARBA00023159"/>
    </source>
</evidence>
<dbReference type="FunFam" id="3.30.730.10:FF:000001">
    <property type="entry name" value="Ethylene-responsive transcription factor 2"/>
    <property type="match status" value="1"/>
</dbReference>
<dbReference type="eggNOG" id="ENOG502RZWY">
    <property type="taxonomic scope" value="Eukaryota"/>
</dbReference>
<evidence type="ECO:0000256" key="1">
    <source>
        <dbReference type="ARBA" id="ARBA00004123"/>
    </source>
</evidence>
<keyword evidence="4" id="KW-0010">Activator</keyword>
<keyword evidence="2" id="KW-0805">Transcription regulation</keyword>
<dbReference type="EMBL" id="KI395483">
    <property type="protein sequence ID" value="ERM98155.1"/>
    <property type="molecule type" value="Genomic_DNA"/>
</dbReference>
<feature type="region of interest" description="Disordered" evidence="8">
    <location>
        <begin position="111"/>
        <end position="149"/>
    </location>
</feature>
<dbReference type="PANTHER" id="PTHR31839">
    <property type="entry name" value="DEHYDRATION-RESPONSIVE ELEMENT-BINDING PROTEIN 1D"/>
    <property type="match status" value="1"/>
</dbReference>
<evidence type="ECO:0000256" key="3">
    <source>
        <dbReference type="ARBA" id="ARBA00023125"/>
    </source>
</evidence>
<name>W1NT59_AMBTC</name>
<comment type="subcellular location">
    <subcellularLocation>
        <location evidence="1">Nucleus</location>
    </subcellularLocation>
</comment>
<dbReference type="GO" id="GO:0005634">
    <property type="term" value="C:nucleus"/>
    <property type="evidence" value="ECO:0007669"/>
    <property type="project" value="UniProtKB-SubCell"/>
</dbReference>